<dbReference type="Pfam" id="PF17854">
    <property type="entry name" value="FtsK_alpha"/>
    <property type="match status" value="1"/>
</dbReference>
<dbReference type="PANTHER" id="PTHR22683">
    <property type="entry name" value="SPORULATION PROTEIN RELATED"/>
    <property type="match status" value="1"/>
</dbReference>
<comment type="function">
    <text evidence="5">Essential cell division protein that coordinates cell division and chromosome segregation. The N-terminus is involved in assembly of the cell-division machinery. The C-terminus functions as a DNA motor that moves dsDNA in an ATP-dependent manner towards the dif recombination site, which is located within the replication terminus region. Required for activation of the Xer recombinase, allowing activation of chromosome unlinking by recombination.</text>
</comment>
<keyword evidence="2 6" id="KW-0547">Nucleotide-binding</keyword>
<feature type="compositionally biased region" description="Low complexity" evidence="7">
    <location>
        <begin position="364"/>
        <end position="387"/>
    </location>
</feature>
<feature type="compositionally biased region" description="Low complexity" evidence="7">
    <location>
        <begin position="896"/>
        <end position="929"/>
    </location>
</feature>
<evidence type="ECO:0000256" key="4">
    <source>
        <dbReference type="ARBA" id="ARBA00023125"/>
    </source>
</evidence>
<dbReference type="InterPro" id="IPR027417">
    <property type="entry name" value="P-loop_NTPase"/>
</dbReference>
<feature type="compositionally biased region" description="Polar residues" evidence="7">
    <location>
        <begin position="1"/>
        <end position="22"/>
    </location>
</feature>
<evidence type="ECO:0000313" key="11">
    <source>
        <dbReference type="Proteomes" id="UP000608530"/>
    </source>
</evidence>
<dbReference type="SUPFAM" id="SSF52540">
    <property type="entry name" value="P-loop containing nucleoside triphosphate hydrolases"/>
    <property type="match status" value="1"/>
</dbReference>
<dbReference type="CDD" id="cd01127">
    <property type="entry name" value="TrwB_TraG_TraD_VirD4"/>
    <property type="match status" value="1"/>
</dbReference>
<dbReference type="SMART" id="SM00843">
    <property type="entry name" value="Ftsk_gamma"/>
    <property type="match status" value="1"/>
</dbReference>
<feature type="compositionally biased region" description="Gly residues" evidence="7">
    <location>
        <begin position="877"/>
        <end position="888"/>
    </location>
</feature>
<dbReference type="InterPro" id="IPR036388">
    <property type="entry name" value="WH-like_DNA-bd_sf"/>
</dbReference>
<dbReference type="GO" id="GO:0003677">
    <property type="term" value="F:DNA binding"/>
    <property type="evidence" value="ECO:0007669"/>
    <property type="project" value="UniProtKB-KW"/>
</dbReference>
<feature type="region of interest" description="Disordered" evidence="7">
    <location>
        <begin position="237"/>
        <end position="267"/>
    </location>
</feature>
<feature type="transmembrane region" description="Helical" evidence="8">
    <location>
        <begin position="74"/>
        <end position="93"/>
    </location>
</feature>
<feature type="compositionally biased region" description="Basic and acidic residues" evidence="7">
    <location>
        <begin position="968"/>
        <end position="987"/>
    </location>
</feature>
<keyword evidence="8" id="KW-0812">Transmembrane</keyword>
<dbReference type="Proteomes" id="UP000608530">
    <property type="component" value="Unassembled WGS sequence"/>
</dbReference>
<dbReference type="InterPro" id="IPR018541">
    <property type="entry name" value="Ftsk_gamma"/>
</dbReference>
<reference evidence="10" key="1">
    <citation type="submission" date="2020-12" db="EMBL/GenBank/DDBJ databases">
        <title>Leucobacter sp. CAS1, isolated from Chromium sludge.</title>
        <authorList>
            <person name="Xu Z."/>
        </authorList>
    </citation>
    <scope>NUCLEOTIDE SEQUENCE</scope>
    <source>
        <strain evidence="10">CSA1</strain>
    </source>
</reference>
<dbReference type="Pfam" id="PF01580">
    <property type="entry name" value="FtsK_SpoIIIE"/>
    <property type="match status" value="1"/>
</dbReference>
<evidence type="ECO:0000256" key="6">
    <source>
        <dbReference type="PROSITE-ProRule" id="PRU00289"/>
    </source>
</evidence>
<evidence type="ECO:0000256" key="7">
    <source>
        <dbReference type="SAM" id="MobiDB-lite"/>
    </source>
</evidence>
<dbReference type="EMBL" id="JAEHOH010000012">
    <property type="protein sequence ID" value="MBK0419336.1"/>
    <property type="molecule type" value="Genomic_DNA"/>
</dbReference>
<keyword evidence="8" id="KW-1133">Transmembrane helix</keyword>
<evidence type="ECO:0000256" key="8">
    <source>
        <dbReference type="SAM" id="Phobius"/>
    </source>
</evidence>
<keyword evidence="4" id="KW-0238">DNA-binding</keyword>
<feature type="region of interest" description="Disordered" evidence="7">
    <location>
        <begin position="342"/>
        <end position="389"/>
    </location>
</feature>
<sequence>MASKSSTRGKTGRSPATGSRATAKTKVLPKSEREPEATESWAVRAWLGLGHGVGAAARAFRVEPLDPADRRDGIPLLLVVLAVIGAVVEWFLIGQPVAVQLDAWSFGGLIGRVAFGLPIIMIGFALWLFNNPSSVNDNRRIAVGLFLAIASVSGLCHVYGGQPAPQQGMPVLAEAGGLLGWMIGAPLALLTAWVATPVLVILLALSLLIITKTPPGRVAARLREAYAFLFGVADGDGGSDHEEAQPEPAPSRRRGRKKDDDALFDLENQEEIGGELPWWRRTSSGREEAPEYRADADALDALDGAAGAAADDGAFETALTGEQEEVRPGARALTDDLAQAEAAVAASGGGRGSGLGDDSPTEVFPLDPGPGAAAPAPSTTPFAVAPAHQPAEPAEYRLPDQSTLSAGEPAKSHTQANDDIMAAITEVMAQFKVDAKVTGFSRGPTVTQYEVELGPGVKVEKVTALSKNLAYAVASNEIRILSPIPGKSAIGIEIPNKDRENVALGDVLRSSKAQRSTHPMTIGVGKDVKGGFVVANLAKMPHLLVAGATGSGKSSFINSMITSLLMRATPAEVRMVLVDPKRVELTVYQGVPHLITPIITNPKKAAEALQWVVKEMDMRYDDLASFGFRHIDDFNEAVRQGSIVLPEGSQRVLKPYPYLLVVVDELADLMLVAPRDVEDSIQRITQLARAAGIHLVLATQRPSVNVVTGVIKSNVPSRYAFAVASGTDSRVILDEVGAERLIGQGDGLLLVNGDSTPRRVQGAWVNESEIARVVEHVKAQARPEYRSDVAQSAEKKEIDSDIGDDLEVLLAAIELVVTSQFGSTSMLQRKLRVGFAKAGRLMDLMESRDIVGPSEGSKARDVLVSPEQLPEVLARVSGGGDQQGGATRGPGPQAPAPQQASASAAAAAGAGASGAAAGAGSADDSADAPWFASDSGRAGEATGADADFTGESPDAATEVLEPLQPESVEQHRPPRFSEPDDRYDDPVGRYQASLEEVDGDDGDEDAWQLTGPD</sequence>
<dbReference type="Pfam" id="PF09397">
    <property type="entry name" value="FtsK_gamma"/>
    <property type="match status" value="1"/>
</dbReference>
<name>A0A934Q7S0_9MICO</name>
<protein>
    <submittedName>
        <fullName evidence="10">DNA translocase FtsK</fullName>
    </submittedName>
</protein>
<feature type="domain" description="FtsK" evidence="9">
    <location>
        <begin position="530"/>
        <end position="730"/>
    </location>
</feature>
<keyword evidence="11" id="KW-1185">Reference proteome</keyword>
<dbReference type="InterPro" id="IPR050206">
    <property type="entry name" value="FtsK/SpoIIIE/SftA"/>
</dbReference>
<evidence type="ECO:0000259" key="9">
    <source>
        <dbReference type="PROSITE" id="PS50901"/>
    </source>
</evidence>
<evidence type="ECO:0000313" key="10">
    <source>
        <dbReference type="EMBL" id="MBK0419336.1"/>
    </source>
</evidence>
<dbReference type="InterPro" id="IPR041027">
    <property type="entry name" value="FtsK_alpha"/>
</dbReference>
<keyword evidence="3 6" id="KW-0067">ATP-binding</keyword>
<feature type="transmembrane region" description="Helical" evidence="8">
    <location>
        <begin position="105"/>
        <end position="129"/>
    </location>
</feature>
<dbReference type="Gene3D" id="1.10.10.10">
    <property type="entry name" value="Winged helix-like DNA-binding domain superfamily/Winged helix DNA-binding domain"/>
    <property type="match status" value="1"/>
</dbReference>
<keyword evidence="8" id="KW-0472">Membrane</keyword>
<feature type="transmembrane region" description="Helical" evidence="8">
    <location>
        <begin position="180"/>
        <end position="210"/>
    </location>
</feature>
<evidence type="ECO:0000256" key="3">
    <source>
        <dbReference type="ARBA" id="ARBA00022840"/>
    </source>
</evidence>
<gene>
    <name evidence="10" type="ORF">JD276_09845</name>
</gene>
<dbReference type="GO" id="GO:0005524">
    <property type="term" value="F:ATP binding"/>
    <property type="evidence" value="ECO:0007669"/>
    <property type="project" value="UniProtKB-UniRule"/>
</dbReference>
<dbReference type="AlphaFoldDB" id="A0A934Q7S0"/>
<dbReference type="SUPFAM" id="SSF46785">
    <property type="entry name" value="Winged helix' DNA-binding domain"/>
    <property type="match status" value="1"/>
</dbReference>
<proteinExistence type="inferred from homology"/>
<evidence type="ECO:0000256" key="1">
    <source>
        <dbReference type="ARBA" id="ARBA00006474"/>
    </source>
</evidence>
<dbReference type="InterPro" id="IPR036390">
    <property type="entry name" value="WH_DNA-bd_sf"/>
</dbReference>
<dbReference type="Gene3D" id="3.40.50.300">
    <property type="entry name" value="P-loop containing nucleotide triphosphate hydrolases"/>
    <property type="match status" value="1"/>
</dbReference>
<feature type="region of interest" description="Disordered" evidence="7">
    <location>
        <begin position="1"/>
        <end position="36"/>
    </location>
</feature>
<feature type="compositionally biased region" description="Acidic residues" evidence="7">
    <location>
        <begin position="995"/>
        <end position="1006"/>
    </location>
</feature>
<accession>A0A934Q7S0</accession>
<comment type="caution">
    <text evidence="10">The sequence shown here is derived from an EMBL/GenBank/DDBJ whole genome shotgun (WGS) entry which is preliminary data.</text>
</comment>
<dbReference type="Gene3D" id="3.30.980.40">
    <property type="match status" value="1"/>
</dbReference>
<dbReference type="RefSeq" id="WP_200115472.1">
    <property type="nucleotide sequence ID" value="NZ_JAEHOH010000012.1"/>
</dbReference>
<feature type="region of interest" description="Disordered" evidence="7">
    <location>
        <begin position="876"/>
        <end position="1013"/>
    </location>
</feature>
<comment type="similarity">
    <text evidence="1">Belongs to the FtsK/SpoIIIE/SftA family.</text>
</comment>
<evidence type="ECO:0000256" key="2">
    <source>
        <dbReference type="ARBA" id="ARBA00022741"/>
    </source>
</evidence>
<feature type="binding site" evidence="6">
    <location>
        <begin position="547"/>
        <end position="554"/>
    </location>
    <ligand>
        <name>ATP</name>
        <dbReference type="ChEBI" id="CHEBI:30616"/>
    </ligand>
</feature>
<dbReference type="PANTHER" id="PTHR22683:SF41">
    <property type="entry name" value="DNA TRANSLOCASE FTSK"/>
    <property type="match status" value="1"/>
</dbReference>
<dbReference type="InterPro" id="IPR002543">
    <property type="entry name" value="FtsK_dom"/>
</dbReference>
<evidence type="ECO:0000256" key="5">
    <source>
        <dbReference type="ARBA" id="ARBA00024986"/>
    </source>
</evidence>
<organism evidence="10 11">
    <name type="scientific">Leucobacter chromiisoli</name>
    <dbReference type="NCBI Taxonomy" id="2796471"/>
    <lineage>
        <taxon>Bacteria</taxon>
        <taxon>Bacillati</taxon>
        <taxon>Actinomycetota</taxon>
        <taxon>Actinomycetes</taxon>
        <taxon>Micrococcales</taxon>
        <taxon>Microbacteriaceae</taxon>
        <taxon>Leucobacter</taxon>
    </lineage>
</organism>
<dbReference type="PROSITE" id="PS50901">
    <property type="entry name" value="FTSK"/>
    <property type="match status" value="1"/>
</dbReference>
<feature type="transmembrane region" description="Helical" evidence="8">
    <location>
        <begin position="141"/>
        <end position="160"/>
    </location>
</feature>